<dbReference type="AlphaFoldDB" id="A0A9W6RC51"/>
<dbReference type="Proteomes" id="UP001165136">
    <property type="component" value="Unassembled WGS sequence"/>
</dbReference>
<keyword evidence="2" id="KW-1185">Reference proteome</keyword>
<evidence type="ECO:0000313" key="2">
    <source>
        <dbReference type="Proteomes" id="UP001165136"/>
    </source>
</evidence>
<name>A0A9W6RC51_9PSEU</name>
<gene>
    <name evidence="1" type="ORF">Atai01_79560</name>
</gene>
<reference evidence="1" key="1">
    <citation type="submission" date="2023-03" db="EMBL/GenBank/DDBJ databases">
        <title>Amycolatopsis taiwanensis NBRC 103393.</title>
        <authorList>
            <person name="Ichikawa N."/>
            <person name="Sato H."/>
            <person name="Tonouchi N."/>
        </authorList>
    </citation>
    <scope>NUCLEOTIDE SEQUENCE</scope>
    <source>
        <strain evidence="1">NBRC 103393</strain>
    </source>
</reference>
<comment type="caution">
    <text evidence="1">The sequence shown here is derived from an EMBL/GenBank/DDBJ whole genome shotgun (WGS) entry which is preliminary data.</text>
</comment>
<protein>
    <submittedName>
        <fullName evidence="1">Uncharacterized protein</fullName>
    </submittedName>
</protein>
<accession>A0A9W6RC51</accession>
<sequence>MGLGGRREYVGIFGMHDHHPAEQCQFPQVRFQLGCAQRRELVDVGVRPKVLKPKNSGTVQRA</sequence>
<evidence type="ECO:0000313" key="1">
    <source>
        <dbReference type="EMBL" id="GLY71337.1"/>
    </source>
</evidence>
<organism evidence="1 2">
    <name type="scientific">Amycolatopsis taiwanensis</name>
    <dbReference type="NCBI Taxonomy" id="342230"/>
    <lineage>
        <taxon>Bacteria</taxon>
        <taxon>Bacillati</taxon>
        <taxon>Actinomycetota</taxon>
        <taxon>Actinomycetes</taxon>
        <taxon>Pseudonocardiales</taxon>
        <taxon>Pseudonocardiaceae</taxon>
        <taxon>Amycolatopsis</taxon>
    </lineage>
</organism>
<dbReference type="RefSeq" id="WP_285491080.1">
    <property type="nucleotide sequence ID" value="NZ_BSTI01000035.1"/>
</dbReference>
<dbReference type="EMBL" id="BSTI01000035">
    <property type="protein sequence ID" value="GLY71337.1"/>
    <property type="molecule type" value="Genomic_DNA"/>
</dbReference>
<proteinExistence type="predicted"/>